<gene>
    <name evidence="2" type="ORF">Sru01_16990</name>
</gene>
<dbReference type="PANTHER" id="PTHR37694:SF1">
    <property type="entry name" value="SLR8022 PROTEIN"/>
    <property type="match status" value="1"/>
</dbReference>
<dbReference type="Pfam" id="PF07883">
    <property type="entry name" value="Cupin_2"/>
    <property type="match status" value="1"/>
</dbReference>
<proteinExistence type="predicted"/>
<dbReference type="EMBL" id="BOOU01000025">
    <property type="protein sequence ID" value="GII76717.1"/>
    <property type="molecule type" value="Genomic_DNA"/>
</dbReference>
<dbReference type="Gene3D" id="2.60.120.10">
    <property type="entry name" value="Jelly Rolls"/>
    <property type="match status" value="1"/>
</dbReference>
<evidence type="ECO:0000313" key="3">
    <source>
        <dbReference type="Proteomes" id="UP000655287"/>
    </source>
</evidence>
<reference evidence="2" key="1">
    <citation type="submission" date="2021-01" db="EMBL/GenBank/DDBJ databases">
        <title>Whole genome shotgun sequence of Sphaerisporangium rufum NBRC 109079.</title>
        <authorList>
            <person name="Komaki H."/>
            <person name="Tamura T."/>
        </authorList>
    </citation>
    <scope>NUCLEOTIDE SEQUENCE</scope>
    <source>
        <strain evidence="2">NBRC 109079</strain>
    </source>
</reference>
<name>A0A919R457_9ACTN</name>
<protein>
    <submittedName>
        <fullName evidence="2">LuxR family transcriptional regulator</fullName>
    </submittedName>
</protein>
<dbReference type="Proteomes" id="UP000655287">
    <property type="component" value="Unassembled WGS sequence"/>
</dbReference>
<dbReference type="PANTHER" id="PTHR37694">
    <property type="entry name" value="SLR8022 PROTEIN"/>
    <property type="match status" value="1"/>
</dbReference>
<feature type="domain" description="Cupin type-2" evidence="1">
    <location>
        <begin position="44"/>
        <end position="101"/>
    </location>
</feature>
<evidence type="ECO:0000259" key="1">
    <source>
        <dbReference type="Pfam" id="PF07883"/>
    </source>
</evidence>
<keyword evidence="3" id="KW-1185">Reference proteome</keyword>
<sequence length="110" mass="11655">MEKFSLIATGRTVLERAAAGSAGHAAETVVGGHERELRQTVIGITAGGELGEHDNRGEATLQVLQGRVRLVAGDVSWDLLAGDLLIIPPARHRVEAVEDAVLLLSFAHSR</sequence>
<dbReference type="InterPro" id="IPR011051">
    <property type="entry name" value="RmlC_Cupin_sf"/>
</dbReference>
<evidence type="ECO:0000313" key="2">
    <source>
        <dbReference type="EMBL" id="GII76717.1"/>
    </source>
</evidence>
<dbReference type="AlphaFoldDB" id="A0A919R457"/>
<dbReference type="SUPFAM" id="SSF51182">
    <property type="entry name" value="RmlC-like cupins"/>
    <property type="match status" value="1"/>
</dbReference>
<dbReference type="CDD" id="cd02230">
    <property type="entry name" value="cupin_HP0902-like"/>
    <property type="match status" value="1"/>
</dbReference>
<dbReference type="RefSeq" id="WP_203983345.1">
    <property type="nucleotide sequence ID" value="NZ_BOOU01000025.1"/>
</dbReference>
<organism evidence="2 3">
    <name type="scientific">Sphaerisporangium rufum</name>
    <dbReference type="NCBI Taxonomy" id="1381558"/>
    <lineage>
        <taxon>Bacteria</taxon>
        <taxon>Bacillati</taxon>
        <taxon>Actinomycetota</taxon>
        <taxon>Actinomycetes</taxon>
        <taxon>Streptosporangiales</taxon>
        <taxon>Streptosporangiaceae</taxon>
        <taxon>Sphaerisporangium</taxon>
    </lineage>
</organism>
<comment type="caution">
    <text evidence="2">The sequence shown here is derived from an EMBL/GenBank/DDBJ whole genome shotgun (WGS) entry which is preliminary data.</text>
</comment>
<dbReference type="InterPro" id="IPR013096">
    <property type="entry name" value="Cupin_2"/>
</dbReference>
<dbReference type="InterPro" id="IPR014710">
    <property type="entry name" value="RmlC-like_jellyroll"/>
</dbReference>
<accession>A0A919R457</accession>